<protein>
    <submittedName>
        <fullName evidence="1">Uncharacterized protein</fullName>
    </submittedName>
</protein>
<evidence type="ECO:0000313" key="1">
    <source>
        <dbReference type="EMBL" id="MBX6983144.1"/>
    </source>
</evidence>
<proteinExistence type="predicted"/>
<gene>
    <name evidence="1" type="ORF">EX242_23175</name>
</gene>
<reference evidence="1" key="1">
    <citation type="submission" date="2019-02" db="EMBL/GenBank/DDBJ databases">
        <title>Genomic characterization of isolates from hospital effluents in KZN, South Africa.</title>
        <authorList>
            <person name="Ntshobeni N."/>
            <person name="Allam M."/>
            <person name="Ismail A."/>
            <person name="Amoako D."/>
            <person name="Essack S."/>
            <person name="Chenia H."/>
        </authorList>
    </citation>
    <scope>NUCLEOTIDE SEQUENCE</scope>
    <source>
        <strain evidence="1">AFE97_S1</strain>
    </source>
</reference>
<dbReference type="Proteomes" id="UP000824410">
    <property type="component" value="Unassembled WGS sequence"/>
</dbReference>
<dbReference type="RefSeq" id="WP_068445129.1">
    <property type="nucleotide sequence ID" value="NZ_SHCZ01000014.1"/>
</dbReference>
<accession>A0AAP2K293</accession>
<organism evidence="1 2">
    <name type="scientific">Providencia rettgeri</name>
    <dbReference type="NCBI Taxonomy" id="587"/>
    <lineage>
        <taxon>Bacteria</taxon>
        <taxon>Pseudomonadati</taxon>
        <taxon>Pseudomonadota</taxon>
        <taxon>Gammaproteobacteria</taxon>
        <taxon>Enterobacterales</taxon>
        <taxon>Morganellaceae</taxon>
        <taxon>Providencia</taxon>
    </lineage>
</organism>
<dbReference type="EMBL" id="SHDO01000058">
    <property type="protein sequence ID" value="MBX6983144.1"/>
    <property type="molecule type" value="Genomic_DNA"/>
</dbReference>
<dbReference type="AlphaFoldDB" id="A0AAP2K293"/>
<sequence length="66" mass="7443">MQTLTIEGKGIYISSSPAAHQGQRISLEFDSHTGIETNAKEWLILSLNPTKELLEKILRERYEDAA</sequence>
<comment type="caution">
    <text evidence="1">The sequence shown here is derived from an EMBL/GenBank/DDBJ whole genome shotgun (WGS) entry which is preliminary data.</text>
</comment>
<evidence type="ECO:0000313" key="2">
    <source>
        <dbReference type="Proteomes" id="UP000824410"/>
    </source>
</evidence>
<name>A0AAP2K293_PRORE</name>